<evidence type="ECO:0000313" key="2">
    <source>
        <dbReference type="Proteomes" id="UP001190700"/>
    </source>
</evidence>
<feature type="non-terminal residue" evidence="1">
    <location>
        <position position="1"/>
    </location>
</feature>
<accession>A0AAE0BGN5</accession>
<dbReference type="Proteomes" id="UP001190700">
    <property type="component" value="Unassembled WGS sequence"/>
</dbReference>
<dbReference type="AlphaFoldDB" id="A0AAE0BGN5"/>
<organism evidence="1 2">
    <name type="scientific">Cymbomonas tetramitiformis</name>
    <dbReference type="NCBI Taxonomy" id="36881"/>
    <lineage>
        <taxon>Eukaryota</taxon>
        <taxon>Viridiplantae</taxon>
        <taxon>Chlorophyta</taxon>
        <taxon>Pyramimonadophyceae</taxon>
        <taxon>Pyramimonadales</taxon>
        <taxon>Pyramimonadaceae</taxon>
        <taxon>Cymbomonas</taxon>
    </lineage>
</organism>
<evidence type="ECO:0000313" key="1">
    <source>
        <dbReference type="EMBL" id="KAK3235339.1"/>
    </source>
</evidence>
<gene>
    <name evidence="1" type="ORF">CYMTET_54457</name>
</gene>
<name>A0AAE0BGN5_9CHLO</name>
<dbReference type="EMBL" id="LGRX02035313">
    <property type="protein sequence ID" value="KAK3235339.1"/>
    <property type="molecule type" value="Genomic_DNA"/>
</dbReference>
<proteinExistence type="predicted"/>
<keyword evidence="2" id="KW-1185">Reference proteome</keyword>
<reference evidence="1 2" key="1">
    <citation type="journal article" date="2015" name="Genome Biol. Evol.">
        <title>Comparative Genomics of a Bacterivorous Green Alga Reveals Evolutionary Causalities and Consequences of Phago-Mixotrophic Mode of Nutrition.</title>
        <authorList>
            <person name="Burns J.A."/>
            <person name="Paasch A."/>
            <person name="Narechania A."/>
            <person name="Kim E."/>
        </authorList>
    </citation>
    <scope>NUCLEOTIDE SEQUENCE [LARGE SCALE GENOMIC DNA]</scope>
    <source>
        <strain evidence="1 2">PLY_AMNH</strain>
    </source>
</reference>
<protein>
    <submittedName>
        <fullName evidence="1">Uncharacterized protein</fullName>
    </submittedName>
</protein>
<comment type="caution">
    <text evidence="1">The sequence shown here is derived from an EMBL/GenBank/DDBJ whole genome shotgun (WGS) entry which is preliminary data.</text>
</comment>
<sequence>AQRCNELSLQLHGEERYSLRLPPEDNGESFIVPGLLDFTRPSVAQARTKALERAAACISSQSMMTAKRQKALKIKAGSMKRLHSNVGATVGIGAASMAPGPPVLLPPSAPATPNVATTAALDSAASTAPGPPALLSPSGSAAPNAATVVALGAASTASGPPVLLPPSGPAAPNAATAAALGAASTAPGGSKLEDLSCKRQFDVVDAADSFFFKAKAELDSLSEEGFSENGLRVLEEVNAKLEAAMKWSESQAQIFSIAFQYG</sequence>